<reference evidence="3" key="1">
    <citation type="submission" date="2016-06" db="UniProtKB">
        <authorList>
            <consortium name="WormBaseParasite"/>
        </authorList>
    </citation>
    <scope>IDENTIFICATION</scope>
</reference>
<evidence type="ECO:0000313" key="2">
    <source>
        <dbReference type="Proteomes" id="UP000050794"/>
    </source>
</evidence>
<gene>
    <name evidence="1" type="ORF">TCNE_LOCUS5366</name>
</gene>
<dbReference type="AlphaFoldDB" id="A0A183UA46"/>
<protein>
    <submittedName>
        <fullName evidence="3">Calpain catalytic domain-containing protein</fullName>
    </submittedName>
</protein>
<proteinExistence type="predicted"/>
<sequence length="99" mass="11157">MQFHEEQQAHWDRSVADRQGALNGGKFWRDIEGRVNDRGAMMDVGDSCPVFNGFALLCERINGDGVGTRFDNLNIIYVPSPALSFKQTISTVVLLLWKK</sequence>
<dbReference type="EMBL" id="UYWY01019350">
    <property type="protein sequence ID" value="VDM36471.1"/>
    <property type="molecule type" value="Genomic_DNA"/>
</dbReference>
<reference evidence="1 2" key="2">
    <citation type="submission" date="2018-11" db="EMBL/GenBank/DDBJ databases">
        <authorList>
            <consortium name="Pathogen Informatics"/>
        </authorList>
    </citation>
    <scope>NUCLEOTIDE SEQUENCE [LARGE SCALE GENOMIC DNA]</scope>
</reference>
<dbReference type="WBParaSite" id="TCNE_0000536601-mRNA-1">
    <property type="protein sequence ID" value="TCNE_0000536601-mRNA-1"/>
    <property type="gene ID" value="TCNE_0000536601"/>
</dbReference>
<evidence type="ECO:0000313" key="1">
    <source>
        <dbReference type="EMBL" id="VDM36471.1"/>
    </source>
</evidence>
<organism evidence="2 3">
    <name type="scientific">Toxocara canis</name>
    <name type="common">Canine roundworm</name>
    <dbReference type="NCBI Taxonomy" id="6265"/>
    <lineage>
        <taxon>Eukaryota</taxon>
        <taxon>Metazoa</taxon>
        <taxon>Ecdysozoa</taxon>
        <taxon>Nematoda</taxon>
        <taxon>Chromadorea</taxon>
        <taxon>Rhabditida</taxon>
        <taxon>Spirurina</taxon>
        <taxon>Ascaridomorpha</taxon>
        <taxon>Ascaridoidea</taxon>
        <taxon>Toxocaridae</taxon>
        <taxon>Toxocara</taxon>
    </lineage>
</organism>
<name>A0A183UA46_TOXCA</name>
<keyword evidence="2" id="KW-1185">Reference proteome</keyword>
<accession>A0A183UA46</accession>
<evidence type="ECO:0000313" key="3">
    <source>
        <dbReference type="WBParaSite" id="TCNE_0000536601-mRNA-1"/>
    </source>
</evidence>
<dbReference type="Proteomes" id="UP000050794">
    <property type="component" value="Unassembled WGS sequence"/>
</dbReference>